<proteinExistence type="predicted"/>
<dbReference type="PANTHER" id="PTHR43689:SF8">
    <property type="entry name" value="ALPHA_BETA-HYDROLASES SUPERFAMILY PROTEIN"/>
    <property type="match status" value="1"/>
</dbReference>
<evidence type="ECO:0000256" key="2">
    <source>
        <dbReference type="SAM" id="SignalP"/>
    </source>
</evidence>
<dbReference type="EMBL" id="AP025591">
    <property type="protein sequence ID" value="BDG05894.1"/>
    <property type="molecule type" value="Genomic_DNA"/>
</dbReference>
<reference evidence="5" key="1">
    <citation type="journal article" date="2022" name="Int. J. Syst. Evol. Microbiol.">
        <title>Anaeromyxobacter oryzae sp. nov., Anaeromyxobacter diazotrophicus sp. nov. and Anaeromyxobacter paludicola sp. nov., isolated from paddy soils.</title>
        <authorList>
            <person name="Itoh H."/>
            <person name="Xu Z."/>
            <person name="Mise K."/>
            <person name="Masuda Y."/>
            <person name="Ushijima N."/>
            <person name="Hayakawa C."/>
            <person name="Shiratori Y."/>
            <person name="Senoo K."/>
        </authorList>
    </citation>
    <scope>NUCLEOTIDE SEQUENCE [LARGE SCALE GENOMIC DNA]</scope>
    <source>
        <strain evidence="5">Red232</strain>
    </source>
</reference>
<protein>
    <submittedName>
        <fullName evidence="4">Virulence protein</fullName>
    </submittedName>
</protein>
<dbReference type="PIRSF" id="PIRSF029063">
    <property type="entry name" value="IV_sec_VirJ"/>
    <property type="match status" value="1"/>
</dbReference>
<feature type="signal peptide" evidence="2">
    <location>
        <begin position="1"/>
        <end position="21"/>
    </location>
</feature>
<dbReference type="Pfam" id="PF06821">
    <property type="entry name" value="Ser_hydrolase"/>
    <property type="match status" value="1"/>
</dbReference>
<dbReference type="InterPro" id="IPR011225">
    <property type="entry name" value="IV_sec_VirJ"/>
</dbReference>
<evidence type="ECO:0000313" key="4">
    <source>
        <dbReference type="EMBL" id="BDG05894.1"/>
    </source>
</evidence>
<keyword evidence="5" id="KW-1185">Reference proteome</keyword>
<name>A0ABM7X291_9BACT</name>
<feature type="region of interest" description="Disordered" evidence="1">
    <location>
        <begin position="235"/>
        <end position="259"/>
    </location>
</feature>
<accession>A0ABM7X291</accession>
<feature type="domain" description="Bacterial virulence" evidence="3">
    <location>
        <begin position="274"/>
        <end position="461"/>
    </location>
</feature>
<keyword evidence="2" id="KW-0732">Signal</keyword>
<dbReference type="SUPFAM" id="SSF53474">
    <property type="entry name" value="alpha/beta-Hydrolases"/>
    <property type="match status" value="2"/>
</dbReference>
<dbReference type="Pfam" id="PF06057">
    <property type="entry name" value="VirJ"/>
    <property type="match status" value="1"/>
</dbReference>
<dbReference type="PANTHER" id="PTHR43689">
    <property type="entry name" value="HYDROLASE"/>
    <property type="match status" value="1"/>
</dbReference>
<evidence type="ECO:0000313" key="5">
    <source>
        <dbReference type="Proteomes" id="UP001162891"/>
    </source>
</evidence>
<dbReference type="InterPro" id="IPR010333">
    <property type="entry name" value="VirJ"/>
</dbReference>
<dbReference type="Gene3D" id="3.40.50.1820">
    <property type="entry name" value="alpha/beta hydrolase"/>
    <property type="match status" value="3"/>
</dbReference>
<sequence length="464" mass="48475">MNAAPLLILAALASAPPPASAPESVDVPGFGKVAVRAPAGRPKHVVVFLTGVGGWDGDAEGLARGLAERGMLVLGVDTPRWGERVRKDRCFYPAGVLEEVAQGAEKVLSLPSYEHPVLVGHSLGASVAWAAVAEAPPGTFRGAVLVSMCPSLPLPRLCKGSGPAPRAAEGGDVVPPARIGAAVAVVSGADDRTCPVAAAEAFAHAVPGASWERLDGVGHSTDPAAPFADAVARAADRMEPSASPPPPPHAVPEGAPDVSDLPVVEVPAAKDGNRFAVMLTGDGGWVGLDKDVARTLSEAGVSVVGLDSLRYFWKHRKQDEAARDVGRIIQHYRAVWRRPDAILIGYSRGADIVPFLPSRMPEDARASLVLVAMLAPGTYAEFEVHVIDLFASLKRSDATSTEKAVRGSGGKIPMLCVQGASEKDSLCPRIVDLPFVKRVVLPGEHHFDHDYPKLARVILDAAGP</sequence>
<dbReference type="RefSeq" id="WP_248355090.1">
    <property type="nucleotide sequence ID" value="NZ_AP025591.1"/>
</dbReference>
<dbReference type="InterPro" id="IPR029058">
    <property type="entry name" value="AB_hydrolase_fold"/>
</dbReference>
<evidence type="ECO:0000256" key="1">
    <source>
        <dbReference type="SAM" id="MobiDB-lite"/>
    </source>
</evidence>
<dbReference type="InterPro" id="IPR010662">
    <property type="entry name" value="RBBP9/YdeN"/>
</dbReference>
<organism evidence="4 5">
    <name type="scientific">Anaeromyxobacter oryzae</name>
    <dbReference type="NCBI Taxonomy" id="2918170"/>
    <lineage>
        <taxon>Bacteria</taxon>
        <taxon>Pseudomonadati</taxon>
        <taxon>Myxococcota</taxon>
        <taxon>Myxococcia</taxon>
        <taxon>Myxococcales</taxon>
        <taxon>Cystobacterineae</taxon>
        <taxon>Anaeromyxobacteraceae</taxon>
        <taxon>Anaeromyxobacter</taxon>
    </lineage>
</organism>
<dbReference type="Proteomes" id="UP001162891">
    <property type="component" value="Chromosome"/>
</dbReference>
<evidence type="ECO:0000259" key="3">
    <source>
        <dbReference type="Pfam" id="PF06057"/>
    </source>
</evidence>
<feature type="chain" id="PRO_5047318971" evidence="2">
    <location>
        <begin position="22"/>
        <end position="464"/>
    </location>
</feature>
<gene>
    <name evidence="4" type="primary">acvB</name>
    <name evidence="4" type="ORF">AMOR_48900</name>
</gene>